<reference evidence="3" key="1">
    <citation type="submission" date="2023-06" db="EMBL/GenBank/DDBJ databases">
        <title>A Treasure from Seagulls: Isolation and Description of Aciduricobacillus qingdaonensis gen. nov., sp. nov., a Rare Obligately Uric Acid-utilizing Member in the Family Bacillaceae.</title>
        <authorList>
            <person name="Liu W."/>
            <person name="Wang B."/>
        </authorList>
    </citation>
    <scope>NUCLEOTIDE SEQUENCE</scope>
    <source>
        <strain evidence="3">44XB</strain>
    </source>
</reference>
<dbReference type="RefSeq" id="WP_348029685.1">
    <property type="nucleotide sequence ID" value="NZ_CP129113.1"/>
</dbReference>
<organism evidence="3 4">
    <name type="scientific">Aciduricibacillus chroicocephali</name>
    <dbReference type="NCBI Taxonomy" id="3054939"/>
    <lineage>
        <taxon>Bacteria</taxon>
        <taxon>Bacillati</taxon>
        <taxon>Bacillota</taxon>
        <taxon>Bacilli</taxon>
        <taxon>Bacillales</taxon>
        <taxon>Bacillaceae</taxon>
        <taxon>Aciduricibacillus</taxon>
    </lineage>
</organism>
<name>A0ABY9KZ29_9BACI</name>
<dbReference type="InterPro" id="IPR050709">
    <property type="entry name" value="Biotin_Carboxyl_Carrier/Decarb"/>
</dbReference>
<feature type="domain" description="Lipoyl-binding" evidence="2">
    <location>
        <begin position="1"/>
        <end position="70"/>
    </location>
</feature>
<dbReference type="Proteomes" id="UP001180087">
    <property type="component" value="Chromosome"/>
</dbReference>
<dbReference type="InterPro" id="IPR000089">
    <property type="entry name" value="Biotin_lipoyl"/>
</dbReference>
<evidence type="ECO:0000313" key="4">
    <source>
        <dbReference type="Proteomes" id="UP001180087"/>
    </source>
</evidence>
<sequence>MHEIKASMAGNVWKIVVEAGETVEAGQDVVILESMKMEIPISTESKGIVKEIKVEEGSFVNEGDVLITLEA</sequence>
<gene>
    <name evidence="3" type="ORF">QR721_06765</name>
</gene>
<dbReference type="PANTHER" id="PTHR45266:SF3">
    <property type="entry name" value="OXALOACETATE DECARBOXYLASE ALPHA CHAIN"/>
    <property type="match status" value="1"/>
</dbReference>
<dbReference type="EMBL" id="CP129113">
    <property type="protein sequence ID" value="WLV25895.1"/>
    <property type="molecule type" value="Genomic_DNA"/>
</dbReference>
<evidence type="ECO:0000256" key="1">
    <source>
        <dbReference type="ARBA" id="ARBA00023267"/>
    </source>
</evidence>
<dbReference type="NCBIfam" id="NF006079">
    <property type="entry name" value="PRK08225.1"/>
    <property type="match status" value="1"/>
</dbReference>
<evidence type="ECO:0000259" key="2">
    <source>
        <dbReference type="PROSITE" id="PS50968"/>
    </source>
</evidence>
<dbReference type="NCBIfam" id="NF004547">
    <property type="entry name" value="PRK05889.1"/>
    <property type="match status" value="1"/>
</dbReference>
<dbReference type="InterPro" id="IPR011053">
    <property type="entry name" value="Single_hybrid_motif"/>
</dbReference>
<dbReference type="Gene3D" id="2.40.50.100">
    <property type="match status" value="1"/>
</dbReference>
<dbReference type="Pfam" id="PF00364">
    <property type="entry name" value="Biotin_lipoyl"/>
    <property type="match status" value="1"/>
</dbReference>
<accession>A0ABY9KZ29</accession>
<proteinExistence type="predicted"/>
<keyword evidence="1" id="KW-0092">Biotin</keyword>
<dbReference type="PROSITE" id="PS50968">
    <property type="entry name" value="BIOTINYL_LIPOYL"/>
    <property type="match status" value="1"/>
</dbReference>
<dbReference type="PANTHER" id="PTHR45266">
    <property type="entry name" value="OXALOACETATE DECARBOXYLASE ALPHA CHAIN"/>
    <property type="match status" value="1"/>
</dbReference>
<keyword evidence="4" id="KW-1185">Reference proteome</keyword>
<evidence type="ECO:0000313" key="3">
    <source>
        <dbReference type="EMBL" id="WLV25895.1"/>
    </source>
</evidence>
<dbReference type="SUPFAM" id="SSF51230">
    <property type="entry name" value="Single hybrid motif"/>
    <property type="match status" value="1"/>
</dbReference>
<protein>
    <submittedName>
        <fullName evidence="3">Acetyl-CoA carboxylase biotin carboxyl carrier protein subunit</fullName>
    </submittedName>
</protein>
<dbReference type="CDD" id="cd06850">
    <property type="entry name" value="biotinyl_domain"/>
    <property type="match status" value="1"/>
</dbReference>